<gene>
    <name evidence="1" type="ORF">PVAP13_2NG038338</name>
</gene>
<dbReference type="EMBL" id="CM029040">
    <property type="protein sequence ID" value="KAG2631592.1"/>
    <property type="molecule type" value="Genomic_DNA"/>
</dbReference>
<reference evidence="1" key="1">
    <citation type="submission" date="2020-05" db="EMBL/GenBank/DDBJ databases">
        <title>WGS assembly of Panicum virgatum.</title>
        <authorList>
            <person name="Lovell J.T."/>
            <person name="Jenkins J."/>
            <person name="Shu S."/>
            <person name="Juenger T.E."/>
            <person name="Schmutz J."/>
        </authorList>
    </citation>
    <scope>NUCLEOTIDE SEQUENCE</scope>
    <source>
        <strain evidence="1">AP13</strain>
    </source>
</reference>
<accession>A0A8T0V596</accession>
<dbReference type="AlphaFoldDB" id="A0A8T0V596"/>
<organism evidence="1 2">
    <name type="scientific">Panicum virgatum</name>
    <name type="common">Blackwell switchgrass</name>
    <dbReference type="NCBI Taxonomy" id="38727"/>
    <lineage>
        <taxon>Eukaryota</taxon>
        <taxon>Viridiplantae</taxon>
        <taxon>Streptophyta</taxon>
        <taxon>Embryophyta</taxon>
        <taxon>Tracheophyta</taxon>
        <taxon>Spermatophyta</taxon>
        <taxon>Magnoliopsida</taxon>
        <taxon>Liliopsida</taxon>
        <taxon>Poales</taxon>
        <taxon>Poaceae</taxon>
        <taxon>PACMAD clade</taxon>
        <taxon>Panicoideae</taxon>
        <taxon>Panicodae</taxon>
        <taxon>Paniceae</taxon>
        <taxon>Panicinae</taxon>
        <taxon>Panicum</taxon>
        <taxon>Panicum sect. Hiantes</taxon>
    </lineage>
</organism>
<keyword evidence="2" id="KW-1185">Reference proteome</keyword>
<evidence type="ECO:0000313" key="1">
    <source>
        <dbReference type="EMBL" id="KAG2631592.1"/>
    </source>
</evidence>
<dbReference type="Proteomes" id="UP000823388">
    <property type="component" value="Chromosome 2N"/>
</dbReference>
<sequence>MSELPQAPAPTPPPSSALTATTALQLLASAAEAIGGEDRTADLPEGLLASSLACSAPATASAIPSFATASSSSRPPPSLCLTLEARGCCSDDEASTSPCLLPLRQRELAPPEASEV</sequence>
<protein>
    <submittedName>
        <fullName evidence="1">Uncharacterized protein</fullName>
    </submittedName>
</protein>
<proteinExistence type="predicted"/>
<name>A0A8T0V596_PANVG</name>
<comment type="caution">
    <text evidence="1">The sequence shown here is derived from an EMBL/GenBank/DDBJ whole genome shotgun (WGS) entry which is preliminary data.</text>
</comment>
<evidence type="ECO:0000313" key="2">
    <source>
        <dbReference type="Proteomes" id="UP000823388"/>
    </source>
</evidence>